<sequence length="79" mass="9193">MRKIHARYRTYVALLEDYERRNSIETGRFLDLLHPEFNTTGLAKPQSGEIAAVEDRRQSRKDVAVNRLYNCPAWTLSIA</sequence>
<dbReference type="Proteomes" id="UP000306791">
    <property type="component" value="Unassembled WGS sequence"/>
</dbReference>
<comment type="caution">
    <text evidence="1">The sequence shown here is derived from an EMBL/GenBank/DDBJ whole genome shotgun (WGS) entry which is preliminary data.</text>
</comment>
<proteinExistence type="predicted"/>
<keyword evidence="2" id="KW-1185">Reference proteome</keyword>
<evidence type="ECO:0000313" key="2">
    <source>
        <dbReference type="Proteomes" id="UP000306791"/>
    </source>
</evidence>
<reference evidence="1 2" key="1">
    <citation type="submission" date="2019-05" db="EMBL/GenBank/DDBJ databases">
        <title>Microbulbifer harenosus sp. nov., an alginate-degrading bacterium isolated from coastal sand.</title>
        <authorList>
            <person name="Huang H."/>
            <person name="Mo K."/>
            <person name="Bao S."/>
        </authorList>
    </citation>
    <scope>NUCLEOTIDE SEQUENCE [LARGE SCALE GENOMIC DNA]</scope>
    <source>
        <strain evidence="1 2">HB161719</strain>
    </source>
</reference>
<gene>
    <name evidence="1" type="ORF">FDY93_12825</name>
</gene>
<accession>A0ABY2UG35</accession>
<dbReference type="RefSeq" id="WP_138236155.1">
    <property type="nucleotide sequence ID" value="NZ_CP185860.1"/>
</dbReference>
<protein>
    <submittedName>
        <fullName evidence="1">Uncharacterized protein</fullName>
    </submittedName>
</protein>
<name>A0ABY2UG35_9GAMM</name>
<evidence type="ECO:0000313" key="1">
    <source>
        <dbReference type="EMBL" id="TLM76605.1"/>
    </source>
</evidence>
<dbReference type="EMBL" id="VANI01000013">
    <property type="protein sequence ID" value="TLM76605.1"/>
    <property type="molecule type" value="Genomic_DNA"/>
</dbReference>
<organism evidence="1 2">
    <name type="scientific">Microbulbifer harenosus</name>
    <dbReference type="NCBI Taxonomy" id="2576840"/>
    <lineage>
        <taxon>Bacteria</taxon>
        <taxon>Pseudomonadati</taxon>
        <taxon>Pseudomonadota</taxon>
        <taxon>Gammaproteobacteria</taxon>
        <taxon>Cellvibrionales</taxon>
        <taxon>Microbulbiferaceae</taxon>
        <taxon>Microbulbifer</taxon>
    </lineage>
</organism>